<reference evidence="3" key="1">
    <citation type="submission" date="2021-12" db="EMBL/GenBank/DDBJ databases">
        <authorList>
            <person name="Martin H S."/>
        </authorList>
    </citation>
    <scope>NUCLEOTIDE SEQUENCE</scope>
</reference>
<dbReference type="Proteomes" id="UP000838878">
    <property type="component" value="Chromosome 13"/>
</dbReference>
<dbReference type="OrthoDB" id="7488172at2759"/>
<keyword evidence="2" id="KW-0812">Transmembrane</keyword>
<feature type="transmembrane region" description="Helical" evidence="2">
    <location>
        <begin position="617"/>
        <end position="640"/>
    </location>
</feature>
<dbReference type="EMBL" id="OV170233">
    <property type="protein sequence ID" value="CAH0718435.1"/>
    <property type="molecule type" value="Genomic_DNA"/>
</dbReference>
<keyword evidence="4" id="KW-1185">Reference proteome</keyword>
<sequence>MKYPKNSYDNHKNIPIIINNFDIKSESAATLIKEDNSKIILNSQTEVIFNATNSNKSQRKRNIVPSSRGKLKKYTRVVRIQKMHLKRKRHGSNINKNLTTCCKNEKTNYTNQKLLHRLFCSNSLSKTVSRTRVLKKVLAKENLLEDKHTPDIISSESGSSQDTLTRKNSESSNNDDNNTRTFNSVIEIPLIDQISIPNVIQIEENGELKSKSSHGNKTNLYKTDVMNVAVAQINNASILTNDFNNERTATGTHQILRQSLTSAESFESQSDTITSTSFLESSKEDSEVYLNNITLKEDRKSSVTLIGGSILASESDNFFIAKASSYFKEQCNSDKTLAREPLNDIIKPVTVVISSQDLKPTLLDTIINMGMFPMAPGNESANVRNDLNNVIVTGKNKKLHMSRLEDTINGKISKNVTQKTFSTDDSNNPHIIILPNENTIKEILTETEMSQKKTCSEESRNYAPVTELWEKIAQFLDITMRRMEESLIEKIRHELKDVVSKFEHFSPISEPKTKSQPKIYELDQIEIGHPKSLDENLQCRLIQNEIIDELLIKINNKELKCLAKEKNEYSLEIIKPPIPCTSIVRGQDSITMERFKNRTLSKYRFFSLPFRFIRENMLVIVSAPLFCFTLFLIYSFLVILKIIW</sequence>
<gene>
    <name evidence="3" type="ORF">BINO364_LOCUS4924</name>
</gene>
<feature type="non-terminal residue" evidence="3">
    <location>
        <position position="644"/>
    </location>
</feature>
<feature type="compositionally biased region" description="Low complexity" evidence="1">
    <location>
        <begin position="170"/>
        <end position="180"/>
    </location>
</feature>
<proteinExistence type="predicted"/>
<evidence type="ECO:0000256" key="1">
    <source>
        <dbReference type="SAM" id="MobiDB-lite"/>
    </source>
</evidence>
<feature type="region of interest" description="Disordered" evidence="1">
    <location>
        <begin position="149"/>
        <end position="180"/>
    </location>
</feature>
<organism evidence="3 4">
    <name type="scientific">Brenthis ino</name>
    <name type="common">lesser marbled fritillary</name>
    <dbReference type="NCBI Taxonomy" id="405034"/>
    <lineage>
        <taxon>Eukaryota</taxon>
        <taxon>Metazoa</taxon>
        <taxon>Ecdysozoa</taxon>
        <taxon>Arthropoda</taxon>
        <taxon>Hexapoda</taxon>
        <taxon>Insecta</taxon>
        <taxon>Pterygota</taxon>
        <taxon>Neoptera</taxon>
        <taxon>Endopterygota</taxon>
        <taxon>Lepidoptera</taxon>
        <taxon>Glossata</taxon>
        <taxon>Ditrysia</taxon>
        <taxon>Papilionoidea</taxon>
        <taxon>Nymphalidae</taxon>
        <taxon>Heliconiinae</taxon>
        <taxon>Argynnini</taxon>
        <taxon>Brenthis</taxon>
    </lineage>
</organism>
<evidence type="ECO:0000313" key="4">
    <source>
        <dbReference type="Proteomes" id="UP000838878"/>
    </source>
</evidence>
<protein>
    <submittedName>
        <fullName evidence="3">Uncharacterized protein</fullName>
    </submittedName>
</protein>
<keyword evidence="2" id="KW-1133">Transmembrane helix</keyword>
<dbReference type="AlphaFoldDB" id="A0A8J9VFJ6"/>
<keyword evidence="2" id="KW-0472">Membrane</keyword>
<name>A0A8J9VFJ6_9NEOP</name>
<evidence type="ECO:0000313" key="3">
    <source>
        <dbReference type="EMBL" id="CAH0718435.1"/>
    </source>
</evidence>
<feature type="compositionally biased region" description="Polar residues" evidence="1">
    <location>
        <begin position="152"/>
        <end position="163"/>
    </location>
</feature>
<accession>A0A8J9VFJ6</accession>
<evidence type="ECO:0000256" key="2">
    <source>
        <dbReference type="SAM" id="Phobius"/>
    </source>
</evidence>